<dbReference type="Gene3D" id="3.30.410.40">
    <property type="match status" value="1"/>
</dbReference>
<dbReference type="GO" id="GO:0050660">
    <property type="term" value="F:flavin adenine dinucleotide binding"/>
    <property type="evidence" value="ECO:0007669"/>
    <property type="project" value="InterPro"/>
</dbReference>
<dbReference type="InterPro" id="IPR012132">
    <property type="entry name" value="GMC_OxRdtase"/>
</dbReference>
<accession>Q11BX3</accession>
<dbReference type="HOGENOM" id="CLU_002865_7_1_5"/>
<dbReference type="PROSITE" id="PS00624">
    <property type="entry name" value="GMC_OXRED_2"/>
    <property type="match status" value="1"/>
</dbReference>
<feature type="binding site" evidence="5">
    <location>
        <position position="228"/>
    </location>
    <ligand>
        <name>FAD</name>
        <dbReference type="ChEBI" id="CHEBI:57692"/>
    </ligand>
</feature>
<proteinExistence type="inferred from homology"/>
<reference evidence="7" key="1">
    <citation type="submission" date="2006-06" db="EMBL/GenBank/DDBJ databases">
        <title>Complete sequence of chromosome of Chelativorans sp. BNC1.</title>
        <authorList>
            <consortium name="US DOE Joint Genome Institute"/>
            <person name="Copeland A."/>
            <person name="Lucas S."/>
            <person name="Lapidus A."/>
            <person name="Barry K."/>
            <person name="Detter J.C."/>
            <person name="Glavina del Rio T."/>
            <person name="Hammon N."/>
            <person name="Israni S."/>
            <person name="Dalin E."/>
            <person name="Tice H."/>
            <person name="Pitluck S."/>
            <person name="Chertkov O."/>
            <person name="Brettin T."/>
            <person name="Bruce D."/>
            <person name="Han C."/>
            <person name="Tapia R."/>
            <person name="Gilna P."/>
            <person name="Schmutz J."/>
            <person name="Larimer F."/>
            <person name="Land M."/>
            <person name="Hauser L."/>
            <person name="Kyrpides N."/>
            <person name="Mikhailova N."/>
            <person name="Richardson P."/>
        </authorList>
    </citation>
    <scope>NUCLEOTIDE SEQUENCE</scope>
    <source>
        <strain evidence="7">BNC1</strain>
    </source>
</reference>
<dbReference type="Pfam" id="PF00732">
    <property type="entry name" value="GMC_oxred_N"/>
    <property type="match status" value="1"/>
</dbReference>
<dbReference type="Pfam" id="PF05199">
    <property type="entry name" value="GMC_oxred_C"/>
    <property type="match status" value="1"/>
</dbReference>
<comment type="similarity">
    <text evidence="2">Belongs to the GMC oxidoreductase family.</text>
</comment>
<dbReference type="STRING" id="266779.Meso_3734"/>
<dbReference type="OrthoDB" id="9785276at2"/>
<evidence type="ECO:0000313" key="7">
    <source>
        <dbReference type="EMBL" id="ABG65102.1"/>
    </source>
</evidence>
<evidence type="ECO:0000259" key="6">
    <source>
        <dbReference type="PROSITE" id="PS00624"/>
    </source>
</evidence>
<keyword evidence="4 5" id="KW-0274">FAD</keyword>
<feature type="domain" description="Glucose-methanol-choline oxidoreductase N-terminal" evidence="6">
    <location>
        <begin position="263"/>
        <end position="277"/>
    </location>
</feature>
<dbReference type="InterPro" id="IPR000172">
    <property type="entry name" value="GMC_OxRdtase_N"/>
</dbReference>
<evidence type="ECO:0000256" key="3">
    <source>
        <dbReference type="ARBA" id="ARBA00022630"/>
    </source>
</evidence>
<evidence type="ECO:0000256" key="2">
    <source>
        <dbReference type="ARBA" id="ARBA00010790"/>
    </source>
</evidence>
<sequence>MSNQVEADEDFGTYDHIVIGAGSAGCVLANRLTRDGSRRVLLLEAGGSDNWHWIRIPIGYVYCIGNPRTDWMYKTEPEPGLNGRSIGYPRGRVLGGCSSINGMIYMRGQARDYDHWRQLGNVGWSWEDVLPLFKRAENYYRGEDDYHGAEGELRVEKQRLHWPILDAFRDAAEAAGIPRTEDFNRGDNEGCGYFDVTQRGGFRWNAVRAFLAPVRNRPNLRIQINAQVDRLIFEGNRATGVRFRLGGRDRIAKARADILLAAGAIGSPVILQRSGIGDPDHLAALGIETRRALKGVGANLQDHLQLRCIYAVSGASTLNARARTLIGKGMMGVEYLLRRTGPLSMAPSQLGAFARSGSHVESADLEFHVQPLSLDRFGEPLHTFPAITASVCHLRPESRGVVRIRSSEPSEPPAIQPNYLSTETDRAVAASAIRLTRRIMAQEPMRRYQPQELKPGGDDDSEEALRRAAGEIGTTIFHPVGTARMGTDPEAVVDPELRVYGIDNLRIADASIMPTITSGNTNAPTMMIAEKAAQLLCVS</sequence>
<organism evidence="7">
    <name type="scientific">Chelativorans sp. (strain BNC1)</name>
    <dbReference type="NCBI Taxonomy" id="266779"/>
    <lineage>
        <taxon>Bacteria</taxon>
        <taxon>Pseudomonadati</taxon>
        <taxon>Pseudomonadota</taxon>
        <taxon>Alphaproteobacteria</taxon>
        <taxon>Hyphomicrobiales</taxon>
        <taxon>Phyllobacteriaceae</taxon>
        <taxon>Chelativorans</taxon>
    </lineage>
</organism>
<gene>
    <name evidence="7" type="ordered locus">Meso_3734</name>
</gene>
<comment type="cofactor">
    <cofactor evidence="1 5">
        <name>FAD</name>
        <dbReference type="ChEBI" id="CHEBI:57692"/>
    </cofactor>
</comment>
<evidence type="ECO:0000256" key="4">
    <source>
        <dbReference type="ARBA" id="ARBA00022827"/>
    </source>
</evidence>
<dbReference type="InterPro" id="IPR036188">
    <property type="entry name" value="FAD/NAD-bd_sf"/>
</dbReference>
<keyword evidence="3" id="KW-0285">Flavoprotein</keyword>
<dbReference type="eggNOG" id="COG2303">
    <property type="taxonomic scope" value="Bacteria"/>
</dbReference>
<evidence type="ECO:0000256" key="5">
    <source>
        <dbReference type="PIRSR" id="PIRSR000137-2"/>
    </source>
</evidence>
<dbReference type="PANTHER" id="PTHR11552">
    <property type="entry name" value="GLUCOSE-METHANOL-CHOLINE GMC OXIDOREDUCTASE"/>
    <property type="match status" value="1"/>
</dbReference>
<feature type="binding site" evidence="5">
    <location>
        <position position="93"/>
    </location>
    <ligand>
        <name>FAD</name>
        <dbReference type="ChEBI" id="CHEBI:57692"/>
    </ligand>
</feature>
<name>Q11BX3_CHESB</name>
<protein>
    <submittedName>
        <fullName evidence="7">Glucose-methanol-choline oxidoreductase</fullName>
    </submittedName>
</protein>
<dbReference type="InterPro" id="IPR007867">
    <property type="entry name" value="GMC_OxRtase_C"/>
</dbReference>
<dbReference type="Gene3D" id="3.50.50.60">
    <property type="entry name" value="FAD/NAD(P)-binding domain"/>
    <property type="match status" value="1"/>
</dbReference>
<evidence type="ECO:0000256" key="1">
    <source>
        <dbReference type="ARBA" id="ARBA00001974"/>
    </source>
</evidence>
<dbReference type="KEGG" id="mes:Meso_3734"/>
<dbReference type="SUPFAM" id="SSF51905">
    <property type="entry name" value="FAD/NAD(P)-binding domain"/>
    <property type="match status" value="1"/>
</dbReference>
<dbReference type="AlphaFoldDB" id="Q11BX3"/>
<dbReference type="PANTHER" id="PTHR11552:SF147">
    <property type="entry name" value="CHOLINE DEHYDROGENASE, MITOCHONDRIAL"/>
    <property type="match status" value="1"/>
</dbReference>
<dbReference type="SUPFAM" id="SSF54373">
    <property type="entry name" value="FAD-linked reductases, C-terminal domain"/>
    <property type="match status" value="1"/>
</dbReference>
<dbReference type="GO" id="GO:0016614">
    <property type="term" value="F:oxidoreductase activity, acting on CH-OH group of donors"/>
    <property type="evidence" value="ECO:0007669"/>
    <property type="project" value="InterPro"/>
</dbReference>
<dbReference type="PIRSF" id="PIRSF000137">
    <property type="entry name" value="Alcohol_oxidase"/>
    <property type="match status" value="1"/>
</dbReference>
<dbReference type="EMBL" id="CP000390">
    <property type="protein sequence ID" value="ABG65102.1"/>
    <property type="molecule type" value="Genomic_DNA"/>
</dbReference>